<evidence type="ECO:0000313" key="3">
    <source>
        <dbReference type="EMBL" id="GJT38486.1"/>
    </source>
</evidence>
<dbReference type="GO" id="GO:0003964">
    <property type="term" value="F:RNA-directed DNA polymerase activity"/>
    <property type="evidence" value="ECO:0007669"/>
    <property type="project" value="UniProtKB-KW"/>
</dbReference>
<dbReference type="InterPro" id="IPR012337">
    <property type="entry name" value="RNaseH-like_sf"/>
</dbReference>
<protein>
    <submittedName>
        <fullName evidence="3">Reverse transcriptase domain-containing protein</fullName>
    </submittedName>
</protein>
<dbReference type="InterPro" id="IPR036397">
    <property type="entry name" value="RNaseH_sf"/>
</dbReference>
<name>A0ABQ5DGY8_9ASTR</name>
<evidence type="ECO:0000256" key="1">
    <source>
        <dbReference type="SAM" id="MobiDB-lite"/>
    </source>
</evidence>
<comment type="caution">
    <text evidence="3">The sequence shown here is derived from an EMBL/GenBank/DDBJ whole genome shotgun (WGS) entry which is preliminary data.</text>
</comment>
<keyword evidence="3" id="KW-0548">Nucleotidyltransferase</keyword>
<keyword evidence="3" id="KW-0695">RNA-directed DNA polymerase</keyword>
<proteinExistence type="predicted"/>
<gene>
    <name evidence="3" type="ORF">Tco_0938351</name>
</gene>
<feature type="region of interest" description="Disordered" evidence="1">
    <location>
        <begin position="23"/>
        <end position="44"/>
    </location>
</feature>
<dbReference type="InterPro" id="IPR001584">
    <property type="entry name" value="Integrase_cat-core"/>
</dbReference>
<dbReference type="Proteomes" id="UP001151760">
    <property type="component" value="Unassembled WGS sequence"/>
</dbReference>
<dbReference type="PROSITE" id="PS50994">
    <property type="entry name" value="INTEGRASE"/>
    <property type="match status" value="1"/>
</dbReference>
<reference evidence="3" key="2">
    <citation type="submission" date="2022-01" db="EMBL/GenBank/DDBJ databases">
        <authorList>
            <person name="Yamashiro T."/>
            <person name="Shiraishi A."/>
            <person name="Satake H."/>
            <person name="Nakayama K."/>
        </authorList>
    </citation>
    <scope>NUCLEOTIDE SEQUENCE</scope>
</reference>
<dbReference type="SUPFAM" id="SSF53098">
    <property type="entry name" value="Ribonuclease H-like"/>
    <property type="match status" value="1"/>
</dbReference>
<dbReference type="PANTHER" id="PTHR47266">
    <property type="entry name" value="ENDONUCLEASE-RELATED"/>
    <property type="match status" value="1"/>
</dbReference>
<dbReference type="EMBL" id="BQNB010015307">
    <property type="protein sequence ID" value="GJT38486.1"/>
    <property type="molecule type" value="Genomic_DNA"/>
</dbReference>
<accession>A0ABQ5DGY8</accession>
<dbReference type="Gene3D" id="3.30.420.10">
    <property type="entry name" value="Ribonuclease H-like superfamily/Ribonuclease H"/>
    <property type="match status" value="1"/>
</dbReference>
<keyword evidence="3" id="KW-0808">Transferase</keyword>
<feature type="compositionally biased region" description="Acidic residues" evidence="1">
    <location>
        <begin position="26"/>
        <end position="44"/>
    </location>
</feature>
<dbReference type="InterPro" id="IPR052160">
    <property type="entry name" value="Gypsy_RT_Integrase-like"/>
</dbReference>
<keyword evidence="4" id="KW-1185">Reference proteome</keyword>
<evidence type="ECO:0000313" key="4">
    <source>
        <dbReference type="Proteomes" id="UP001151760"/>
    </source>
</evidence>
<feature type="domain" description="Integrase catalytic" evidence="2">
    <location>
        <begin position="62"/>
        <end position="230"/>
    </location>
</feature>
<organism evidence="3 4">
    <name type="scientific">Tanacetum coccineum</name>
    <dbReference type="NCBI Taxonomy" id="301880"/>
    <lineage>
        <taxon>Eukaryota</taxon>
        <taxon>Viridiplantae</taxon>
        <taxon>Streptophyta</taxon>
        <taxon>Embryophyta</taxon>
        <taxon>Tracheophyta</taxon>
        <taxon>Spermatophyta</taxon>
        <taxon>Magnoliopsida</taxon>
        <taxon>eudicotyledons</taxon>
        <taxon>Gunneridae</taxon>
        <taxon>Pentapetalae</taxon>
        <taxon>asterids</taxon>
        <taxon>campanulids</taxon>
        <taxon>Asterales</taxon>
        <taxon>Asteraceae</taxon>
        <taxon>Asteroideae</taxon>
        <taxon>Anthemideae</taxon>
        <taxon>Anthemidinae</taxon>
        <taxon>Tanacetum</taxon>
    </lineage>
</organism>
<sequence length="376" mass="42764">MCDVPLCENTTPLNALNEHSEIIVNSDDDNSSSDDDYPYGEDTEYVDASPPDVEIVSLEVVEIVDPEVGRIDDDILLTIKDDILREKLLPSSKGNKYILVAVDYLSKWVEAKALPTNDARVVCKFLKSLFARFGAPRAIISDRGTHFCNDQFAKVMLKYGVTHRLSTAYHPQTSGQVEVSNRGLKRILERTVGENRASWSDKLDDALWAFRTAYKTPIGCTPYKLVYGKACHLPIELEHKAYWALKHTNFDIKTAGDHRKVQLNELNELRDHAYENSLIYKEKTKRIHDSKIKNRVFNVGDRVLLFNSRLKIFSGKLKTRWSGPFTITQVFPYGTIELSQNSGPNFKVNGHRLKHYFGGDVPQLVVPDLQTFPMDQ</sequence>
<dbReference type="Pfam" id="PF00665">
    <property type="entry name" value="rve"/>
    <property type="match status" value="1"/>
</dbReference>
<reference evidence="3" key="1">
    <citation type="journal article" date="2022" name="Int. J. Mol. Sci.">
        <title>Draft Genome of Tanacetum Coccineum: Genomic Comparison of Closely Related Tanacetum-Family Plants.</title>
        <authorList>
            <person name="Yamashiro T."/>
            <person name="Shiraishi A."/>
            <person name="Nakayama K."/>
            <person name="Satake H."/>
        </authorList>
    </citation>
    <scope>NUCLEOTIDE SEQUENCE</scope>
</reference>
<evidence type="ECO:0000259" key="2">
    <source>
        <dbReference type="PROSITE" id="PS50994"/>
    </source>
</evidence>